<comment type="catalytic activity">
    <reaction evidence="6">
        <text>L-lysyl-tRNA(Lys) + a 1,2-diacyl-sn-glycero-3-phospho-(1'-sn-glycerol) = a 1,2-diacyl-sn-glycero-3-phospho-1'-(3'-O-L-lysyl)-sn-glycerol + tRNA(Lys)</text>
        <dbReference type="Rhea" id="RHEA:10668"/>
        <dbReference type="Rhea" id="RHEA-COMP:9696"/>
        <dbReference type="Rhea" id="RHEA-COMP:9697"/>
        <dbReference type="ChEBI" id="CHEBI:64716"/>
        <dbReference type="ChEBI" id="CHEBI:75792"/>
        <dbReference type="ChEBI" id="CHEBI:78442"/>
        <dbReference type="ChEBI" id="CHEBI:78529"/>
        <dbReference type="EC" id="2.3.2.3"/>
    </reaction>
</comment>
<dbReference type="Proteomes" id="UP001204562">
    <property type="component" value="Unassembled WGS sequence"/>
</dbReference>
<name>A0AAW5JL55_9FIRM</name>
<dbReference type="EC" id="2.3.2.3" evidence="6"/>
<dbReference type="Pfam" id="PF03706">
    <property type="entry name" value="LPG_synthase_TM"/>
    <property type="match status" value="1"/>
</dbReference>
<keyword evidence="6" id="KW-0443">Lipid metabolism</keyword>
<proteinExistence type="inferred from homology"/>
<organism evidence="9 10">
    <name type="scientific">Intestinimonas massiliensis</name>
    <name type="common">ex Afouda et al. 2020</name>
    <dbReference type="NCBI Taxonomy" id="1673721"/>
    <lineage>
        <taxon>Bacteria</taxon>
        <taxon>Bacillati</taxon>
        <taxon>Bacillota</taxon>
        <taxon>Clostridia</taxon>
        <taxon>Eubacteriales</taxon>
        <taxon>Intestinimonas</taxon>
    </lineage>
</organism>
<feature type="transmembrane region" description="Helical" evidence="6">
    <location>
        <begin position="45"/>
        <end position="67"/>
    </location>
</feature>
<feature type="transmembrane region" description="Helical" evidence="6">
    <location>
        <begin position="119"/>
        <end position="143"/>
    </location>
</feature>
<evidence type="ECO:0000256" key="6">
    <source>
        <dbReference type="RuleBase" id="RU363042"/>
    </source>
</evidence>
<feature type="transmembrane region" description="Helical" evidence="6">
    <location>
        <begin position="227"/>
        <end position="248"/>
    </location>
</feature>
<keyword evidence="4 6" id="KW-1133">Transmembrane helix</keyword>
<evidence type="ECO:0000256" key="1">
    <source>
        <dbReference type="ARBA" id="ARBA00004651"/>
    </source>
</evidence>
<keyword evidence="2" id="KW-1003">Cell membrane</keyword>
<dbReference type="PANTHER" id="PTHR37693">
    <property type="entry name" value="PHOSPHATIDYLGLYCEROL LYSYLTRANSFERASE"/>
    <property type="match status" value="1"/>
</dbReference>
<keyword evidence="5 6" id="KW-0472">Membrane</keyword>
<feature type="transmembrane region" description="Helical" evidence="6">
    <location>
        <begin position="155"/>
        <end position="178"/>
    </location>
</feature>
<dbReference type="AlphaFoldDB" id="A0AAW5JL55"/>
<evidence type="ECO:0000313" key="9">
    <source>
        <dbReference type="EMBL" id="MCQ4769291.1"/>
    </source>
</evidence>
<evidence type="ECO:0000313" key="10">
    <source>
        <dbReference type="Proteomes" id="UP001204562"/>
    </source>
</evidence>
<dbReference type="InterPro" id="IPR022791">
    <property type="entry name" value="L-PG_synthase/AglD"/>
</dbReference>
<keyword evidence="6" id="KW-0046">Antibiotic resistance</keyword>
<evidence type="ECO:0000256" key="2">
    <source>
        <dbReference type="ARBA" id="ARBA00022475"/>
    </source>
</evidence>
<dbReference type="RefSeq" id="WP_256303103.1">
    <property type="nucleotide sequence ID" value="NZ_JANFYS010000002.1"/>
</dbReference>
<evidence type="ECO:0000256" key="5">
    <source>
        <dbReference type="ARBA" id="ARBA00023136"/>
    </source>
</evidence>
<dbReference type="GO" id="GO:0050071">
    <property type="term" value="F:phosphatidylglycerol lysyltransferase activity"/>
    <property type="evidence" value="ECO:0007669"/>
    <property type="project" value="UniProtKB-EC"/>
</dbReference>
<feature type="transmembrane region" description="Helical" evidence="6">
    <location>
        <begin position="315"/>
        <end position="333"/>
    </location>
</feature>
<reference evidence="9" key="1">
    <citation type="submission" date="2022-06" db="EMBL/GenBank/DDBJ databases">
        <title>Isolation of gut microbiota from human fecal samples.</title>
        <authorList>
            <person name="Pamer E.G."/>
            <person name="Barat B."/>
            <person name="Waligurski E."/>
            <person name="Medina S."/>
            <person name="Paddock L."/>
            <person name="Mostad J."/>
        </authorList>
    </citation>
    <scope>NUCLEOTIDE SEQUENCE</scope>
    <source>
        <strain evidence="9">DFI.9.91</strain>
    </source>
</reference>
<keyword evidence="3 6" id="KW-0812">Transmembrane</keyword>
<feature type="transmembrane region" description="Helical" evidence="6">
    <location>
        <begin position="79"/>
        <end position="99"/>
    </location>
</feature>
<evidence type="ECO:0000256" key="7">
    <source>
        <dbReference type="SAM" id="Coils"/>
    </source>
</evidence>
<sequence>MNDRKSRLSLLLMLALIGGTAWFLLSRQPLSSLGAALRQVRLWCVPGGLGLMTAFVGCEAMCSRLILGRLGHKVTYRQCLGYSFAGFYVSSITPSSTGGQPAQIYYMSKDGVPAAHGSLNMMLIAVCYQVVTLLYAAAAFFGLSRTHQGLGTGVGLLLLYGGAVLAVLTAGMLCMMFLPNAATRLTGGVLGLLVRLRLVRREAELREKLERQMAEYRRGAECLKRNLPLLPALLALTALQLTALYAVPYLVYRGFGLREASFLQIVGTQALVNLAVGSLPLPGAVGASEGVALTAFTHFFGPALVTPAVLVSRGISFYAFLLISGGVTLTVHLRARRRGLEPSPSPLRTQRERPRGSLPRPAVPPMI</sequence>
<comment type="function">
    <text evidence="6">Catalyzes the transfer of a lysyl group from L-lysyl-tRNA(Lys) to membrane-bound phosphatidylglycerol (PG), which produces lysylphosphatidylglycerol (LPG), a major component of the bacterial membrane with a positive net charge. LPG synthesis contributes to bacterial virulence as it is involved in the resistance mechanism against cationic antimicrobial peptides (CAMP) produces by the host's immune system (defensins, cathelicidins) and by the competing microorganisms.</text>
</comment>
<dbReference type="GO" id="GO:0046677">
    <property type="term" value="P:response to antibiotic"/>
    <property type="evidence" value="ECO:0007669"/>
    <property type="project" value="UniProtKB-KW"/>
</dbReference>
<dbReference type="EMBL" id="JANFYS010000002">
    <property type="protein sequence ID" value="MCQ4769291.1"/>
    <property type="molecule type" value="Genomic_DNA"/>
</dbReference>
<feature type="region of interest" description="Disordered" evidence="8">
    <location>
        <begin position="340"/>
        <end position="367"/>
    </location>
</feature>
<dbReference type="GO" id="GO:0006629">
    <property type="term" value="P:lipid metabolic process"/>
    <property type="evidence" value="ECO:0007669"/>
    <property type="project" value="UniProtKB-KW"/>
</dbReference>
<dbReference type="NCBIfam" id="TIGR00374">
    <property type="entry name" value="flippase-like domain"/>
    <property type="match status" value="1"/>
</dbReference>
<keyword evidence="7" id="KW-0175">Coiled coil</keyword>
<evidence type="ECO:0000256" key="3">
    <source>
        <dbReference type="ARBA" id="ARBA00022692"/>
    </source>
</evidence>
<comment type="similarity">
    <text evidence="6">Belongs to the LPG synthase family.</text>
</comment>
<evidence type="ECO:0000256" key="4">
    <source>
        <dbReference type="ARBA" id="ARBA00022989"/>
    </source>
</evidence>
<protein>
    <recommendedName>
        <fullName evidence="6">Phosphatidylglycerol lysyltransferase</fullName>
        <ecNumber evidence="6">2.3.2.3</ecNumber>
    </recommendedName>
    <alternativeName>
        <fullName evidence="6">Lysylphosphatidylglycerol synthase</fullName>
    </alternativeName>
</protein>
<feature type="coiled-coil region" evidence="7">
    <location>
        <begin position="195"/>
        <end position="226"/>
    </location>
</feature>
<dbReference type="GO" id="GO:0005886">
    <property type="term" value="C:plasma membrane"/>
    <property type="evidence" value="ECO:0007669"/>
    <property type="project" value="UniProtKB-SubCell"/>
</dbReference>
<gene>
    <name evidence="6" type="primary">mprF</name>
    <name evidence="9" type="ORF">NE579_02275</name>
</gene>
<comment type="subcellular location">
    <subcellularLocation>
        <location evidence="1 6">Cell membrane</location>
        <topology evidence="1 6">Multi-pass membrane protein</topology>
    </subcellularLocation>
</comment>
<comment type="caution">
    <text evidence="9">The sequence shown here is derived from an EMBL/GenBank/DDBJ whole genome shotgun (WGS) entry which is preliminary data.</text>
</comment>
<keyword evidence="6" id="KW-0808">Transferase</keyword>
<dbReference type="PANTHER" id="PTHR37693:SF1">
    <property type="entry name" value="INTEGRAL MEMBRANE PROTEIN"/>
    <property type="match status" value="1"/>
</dbReference>
<feature type="transmembrane region" description="Helical" evidence="6">
    <location>
        <begin position="7"/>
        <end position="25"/>
    </location>
</feature>
<evidence type="ECO:0000256" key="8">
    <source>
        <dbReference type="SAM" id="MobiDB-lite"/>
    </source>
</evidence>
<accession>A0AAW5JL55</accession>